<protein>
    <recommendedName>
        <fullName evidence="3">Methyltransferase domain-containing protein</fullName>
    </recommendedName>
</protein>
<comment type="caution">
    <text evidence="1">The sequence shown here is derived from an EMBL/GenBank/DDBJ whole genome shotgun (WGS) entry which is preliminary data.</text>
</comment>
<reference evidence="1 2" key="1">
    <citation type="journal article" date="2016" name="Appl. Environ. Microbiol.">
        <title>Lack of Overt Genome Reduction in the Bryostatin-Producing Bryozoan Symbiont "Candidatus Endobugula sertula".</title>
        <authorList>
            <person name="Miller I.J."/>
            <person name="Vanee N."/>
            <person name="Fong S.S."/>
            <person name="Lim-Fong G.E."/>
            <person name="Kwan J.C."/>
        </authorList>
    </citation>
    <scope>NUCLEOTIDE SEQUENCE [LARGE SCALE GENOMIC DNA]</scope>
    <source>
        <strain evidence="1">AB1-4</strain>
    </source>
</reference>
<organism evidence="1 2">
    <name type="scientific">Candidatus Endobugula sertula</name>
    <name type="common">Bugula neritina bacterial symbiont</name>
    <dbReference type="NCBI Taxonomy" id="62101"/>
    <lineage>
        <taxon>Bacteria</taxon>
        <taxon>Pseudomonadati</taxon>
        <taxon>Pseudomonadota</taxon>
        <taxon>Gammaproteobacteria</taxon>
        <taxon>Cellvibrionales</taxon>
        <taxon>Cellvibrionaceae</taxon>
        <taxon>Candidatus Endobugula</taxon>
    </lineage>
</organism>
<evidence type="ECO:0000313" key="2">
    <source>
        <dbReference type="Proteomes" id="UP000242502"/>
    </source>
</evidence>
<name>A0A1D2QPI9_9GAMM</name>
<dbReference type="STRING" id="62101.AB835_08595"/>
<dbReference type="CDD" id="cd02440">
    <property type="entry name" value="AdoMet_MTases"/>
    <property type="match status" value="1"/>
</dbReference>
<dbReference type="InterPro" id="IPR029063">
    <property type="entry name" value="SAM-dependent_MTases_sf"/>
</dbReference>
<proteinExistence type="predicted"/>
<sequence length="268" mass="30592">MTTNTYPHFEAVPLELHGHRKKLNYFFSSLEEYRSTQGIEPNQIHVVEVGCSNGRNIAMPIAERGYQVLGVDLHQPSIDYANANNMFENAKFVCKDFAEFSSSEKFDVIILSDILEHVEDPAFIANLAIEHLSENGLVLICIPNGYGPYENEQRFLRVTRLDKLLNSIKLFIKRILGRKVTKLAYNHDSGHIQFFHLKDFEALVQQVGLVIEDRTNGALFGGGFSYALGKLLPFIIRPSFNLADKLPPQWVSTWYFRCKLRKDIGVKL</sequence>
<dbReference type="Proteomes" id="UP000242502">
    <property type="component" value="Unassembled WGS sequence"/>
</dbReference>
<dbReference type="SUPFAM" id="SSF53335">
    <property type="entry name" value="S-adenosyl-L-methionine-dependent methyltransferases"/>
    <property type="match status" value="1"/>
</dbReference>
<accession>A0A1D2QPI9</accession>
<dbReference type="EMBL" id="MDLC01000027">
    <property type="protein sequence ID" value="ODS23482.1"/>
    <property type="molecule type" value="Genomic_DNA"/>
</dbReference>
<evidence type="ECO:0008006" key="3">
    <source>
        <dbReference type="Google" id="ProtNLM"/>
    </source>
</evidence>
<dbReference type="PANTHER" id="PTHR43861">
    <property type="entry name" value="TRANS-ACONITATE 2-METHYLTRANSFERASE-RELATED"/>
    <property type="match status" value="1"/>
</dbReference>
<evidence type="ECO:0000313" key="1">
    <source>
        <dbReference type="EMBL" id="ODS23482.1"/>
    </source>
</evidence>
<dbReference type="Pfam" id="PF13489">
    <property type="entry name" value="Methyltransf_23"/>
    <property type="match status" value="1"/>
</dbReference>
<dbReference type="Gene3D" id="3.40.50.150">
    <property type="entry name" value="Vaccinia Virus protein VP39"/>
    <property type="match status" value="1"/>
</dbReference>
<gene>
    <name evidence="1" type="ORF">AB835_08595</name>
</gene>
<dbReference type="AlphaFoldDB" id="A0A1D2QPI9"/>